<comment type="function">
    <text evidence="16">Probable transporter of a GTP-driven Fe(2+) uptake system.</text>
</comment>
<name>A0A1F7SNU8_9BACT</name>
<keyword evidence="7 16" id="KW-1133">Transmembrane helix</keyword>
<keyword evidence="11 16" id="KW-0472">Membrane</keyword>
<dbReference type="Pfam" id="PF07664">
    <property type="entry name" value="FeoB_C"/>
    <property type="match status" value="1"/>
</dbReference>
<dbReference type="AlphaFoldDB" id="A0A1F7SNU8"/>
<sequence length="663" mass="73534">MEHKKAISKNGEEIPAIILVGNPNVGKSVIFGLLTGKYVTVSNYPGTTVEVTEGVLEIFLPKPGKNPSKIRLIDSPGVNSLMPRSEDERVTRDLLLTENPVGVIQVADSKNLKRSLLITFQLVEMGFPLTLVLNIYDEATDRGIEIDTKILSEILGIKVIPAIATERRGIPELKAGLNDFKKPSFNFTYNERIEEAVKQIGKFIPDISVSKRSLSLMLVAEDENLFEYLKKIKPNLATDLIRGIVDNTKSYFREPLNFVIFKEKQQKINEIFEKCVKVEGKKPKAWKEKASNLCMHPFWGFPILLMVLLLMYELVGIVGAGIVVNFLEGVIFGQYINPAVIKILNKAIPFGLINELLVGEYGLITVGIKYSVAIVFPIVGFFFIFFGILEDSGYLPRLTVMSNKIFKKIGLQGRAVLPMVLGLGCGAMAVLTTRILDTRRERIIATLLLALGIPCSAQLGVVLGMLGSMSSKALLIVIVTVLLQLLIVGYLAAKVLPGKSSDFLSEIPPLRVPKIYNILVKTYYRVKWFMKEAVPLFLLGTFVLFSFSKLGILKIVERGISPVVHGILGLPEKSAEAFIVGFLRRDYGVAGLFKLAEKGYLDLHQVTVAIAVMILFVPCLANFFVIIKEQGMKRAMLMTLFIFSYAILIGGLLNLFLQYVPLV</sequence>
<evidence type="ECO:0000256" key="7">
    <source>
        <dbReference type="ARBA" id="ARBA00022989"/>
    </source>
</evidence>
<feature type="transmembrane region" description="Helical" evidence="16">
    <location>
        <begin position="409"/>
        <end position="431"/>
    </location>
</feature>
<evidence type="ECO:0000256" key="16">
    <source>
        <dbReference type="RuleBase" id="RU362098"/>
    </source>
</evidence>
<feature type="transmembrane region" description="Helical" evidence="16">
    <location>
        <begin position="533"/>
        <end position="552"/>
    </location>
</feature>
<reference evidence="18 19" key="1">
    <citation type="journal article" date="2016" name="Nat. Commun.">
        <title>Thousands of microbial genomes shed light on interconnected biogeochemical processes in an aquifer system.</title>
        <authorList>
            <person name="Anantharaman K."/>
            <person name="Brown C.T."/>
            <person name="Hug L.A."/>
            <person name="Sharon I."/>
            <person name="Castelle C.J."/>
            <person name="Probst A.J."/>
            <person name="Thomas B.C."/>
            <person name="Singh A."/>
            <person name="Wilkins M.J."/>
            <person name="Karaoz U."/>
            <person name="Brodie E.L."/>
            <person name="Williams K.H."/>
            <person name="Hubbard S.S."/>
            <person name="Banfield J.F."/>
        </authorList>
    </citation>
    <scope>NUCLEOTIDE SEQUENCE [LARGE SCALE GENOMIC DNA]</scope>
</reference>
<evidence type="ECO:0000256" key="10">
    <source>
        <dbReference type="ARBA" id="ARBA00023134"/>
    </source>
</evidence>
<keyword evidence="9" id="KW-0406">Ion transport</keyword>
<feature type="binding site" evidence="14">
    <location>
        <begin position="46"/>
        <end position="50"/>
    </location>
    <ligand>
        <name>GTP</name>
        <dbReference type="ChEBI" id="CHEBI:37565"/>
        <label>1</label>
    </ligand>
</feature>
<protein>
    <recommendedName>
        <fullName evidence="12 13">Ferrous iron transport protein B</fullName>
    </recommendedName>
</protein>
<feature type="binding site" evidence="15">
    <location>
        <position position="36"/>
    </location>
    <ligand>
        <name>Mg(2+)</name>
        <dbReference type="ChEBI" id="CHEBI:18420"/>
        <label>2</label>
    </ligand>
</feature>
<organism evidence="18 19">
    <name type="scientific">Candidatus Schekmanbacteria bacterium RIFCSPLOWO2_12_FULL_38_15</name>
    <dbReference type="NCBI Taxonomy" id="1817883"/>
    <lineage>
        <taxon>Bacteria</taxon>
        <taxon>Candidatus Schekmaniibacteriota</taxon>
    </lineage>
</organism>
<gene>
    <name evidence="18" type="ORF">A3G31_02135</name>
</gene>
<evidence type="ECO:0000256" key="3">
    <source>
        <dbReference type="ARBA" id="ARBA00022475"/>
    </source>
</evidence>
<keyword evidence="3" id="KW-1003">Cell membrane</keyword>
<keyword evidence="2 16" id="KW-0813">Transport</keyword>
<dbReference type="NCBIfam" id="TIGR00437">
    <property type="entry name" value="feoB"/>
    <property type="match status" value="1"/>
</dbReference>
<feature type="transmembrane region" description="Helical" evidence="16">
    <location>
        <begin position="637"/>
        <end position="657"/>
    </location>
</feature>
<evidence type="ECO:0000256" key="8">
    <source>
        <dbReference type="ARBA" id="ARBA00023004"/>
    </source>
</evidence>
<dbReference type="InterPro" id="IPR030389">
    <property type="entry name" value="G_FEOB_dom"/>
</dbReference>
<evidence type="ECO:0000313" key="19">
    <source>
        <dbReference type="Proteomes" id="UP000178082"/>
    </source>
</evidence>
<dbReference type="InterPro" id="IPR050860">
    <property type="entry name" value="FeoB_GTPase"/>
</dbReference>
<evidence type="ECO:0000256" key="6">
    <source>
        <dbReference type="ARBA" id="ARBA00022741"/>
    </source>
</evidence>
<evidence type="ECO:0000256" key="4">
    <source>
        <dbReference type="ARBA" id="ARBA00022496"/>
    </source>
</evidence>
<dbReference type="PANTHER" id="PTHR43185">
    <property type="entry name" value="FERROUS IRON TRANSPORT PROTEIN B"/>
    <property type="match status" value="1"/>
</dbReference>
<evidence type="ECO:0000256" key="13">
    <source>
        <dbReference type="NCBIfam" id="TIGR00437"/>
    </source>
</evidence>
<dbReference type="InterPro" id="IPR003373">
    <property type="entry name" value="Fe2_transport_prot-B"/>
</dbReference>
<feature type="transmembrane region" description="Helical" evidence="16">
    <location>
        <begin position="443"/>
        <end position="467"/>
    </location>
</feature>
<dbReference type="Pfam" id="PF17910">
    <property type="entry name" value="FeoB_Cyto"/>
    <property type="match status" value="1"/>
</dbReference>
<dbReference type="GO" id="GO:0015093">
    <property type="term" value="F:ferrous iron transmembrane transporter activity"/>
    <property type="evidence" value="ECO:0007669"/>
    <property type="project" value="UniProtKB-UniRule"/>
</dbReference>
<evidence type="ECO:0000256" key="5">
    <source>
        <dbReference type="ARBA" id="ARBA00022692"/>
    </source>
</evidence>
<dbReference type="GO" id="GO:0046872">
    <property type="term" value="F:metal ion binding"/>
    <property type="evidence" value="ECO:0007669"/>
    <property type="project" value="UniProtKB-KW"/>
</dbReference>
<keyword evidence="15" id="KW-0460">Magnesium</keyword>
<evidence type="ECO:0000256" key="15">
    <source>
        <dbReference type="PIRSR" id="PIRSR603373-2"/>
    </source>
</evidence>
<dbReference type="InterPro" id="IPR041069">
    <property type="entry name" value="FeoB_Cyto"/>
</dbReference>
<evidence type="ECO:0000256" key="12">
    <source>
        <dbReference type="ARBA" id="ARBA00031200"/>
    </source>
</evidence>
<feature type="transmembrane region" description="Helical" evidence="16">
    <location>
        <begin position="298"/>
        <end position="327"/>
    </location>
</feature>
<evidence type="ECO:0000313" key="18">
    <source>
        <dbReference type="EMBL" id="OGL54898.1"/>
    </source>
</evidence>
<dbReference type="InterPro" id="IPR006073">
    <property type="entry name" value="GTP-bd"/>
</dbReference>
<feature type="binding site" evidence="14">
    <location>
        <begin position="134"/>
        <end position="137"/>
    </location>
    <ligand>
        <name>GTP</name>
        <dbReference type="ChEBI" id="CHEBI:37565"/>
        <label>1</label>
    </ligand>
</feature>
<evidence type="ECO:0000259" key="17">
    <source>
        <dbReference type="PROSITE" id="PS51711"/>
    </source>
</evidence>
<dbReference type="GO" id="GO:0005525">
    <property type="term" value="F:GTP binding"/>
    <property type="evidence" value="ECO:0007669"/>
    <property type="project" value="UniProtKB-KW"/>
</dbReference>
<dbReference type="InterPro" id="IPR027417">
    <property type="entry name" value="P-loop_NTPase"/>
</dbReference>
<dbReference type="Pfam" id="PF07670">
    <property type="entry name" value="Gate"/>
    <property type="match status" value="2"/>
</dbReference>
<dbReference type="Gene3D" id="1.10.287.1770">
    <property type="match status" value="1"/>
</dbReference>
<keyword evidence="15" id="KW-0479">Metal-binding</keyword>
<accession>A0A1F7SNU8</accession>
<evidence type="ECO:0000256" key="9">
    <source>
        <dbReference type="ARBA" id="ARBA00023065"/>
    </source>
</evidence>
<dbReference type="Gene3D" id="3.40.50.300">
    <property type="entry name" value="P-loop containing nucleotide triphosphate hydrolases"/>
    <property type="match status" value="1"/>
</dbReference>
<evidence type="ECO:0000256" key="11">
    <source>
        <dbReference type="ARBA" id="ARBA00023136"/>
    </source>
</evidence>
<keyword evidence="6 14" id="KW-0547">Nucleotide-binding</keyword>
<evidence type="ECO:0000256" key="1">
    <source>
        <dbReference type="ARBA" id="ARBA00004651"/>
    </source>
</evidence>
<dbReference type="PRINTS" id="PR00326">
    <property type="entry name" value="GTP1OBG"/>
</dbReference>
<feature type="binding site" evidence="15">
    <location>
        <position position="35"/>
    </location>
    <ligand>
        <name>Mg(2+)</name>
        <dbReference type="ChEBI" id="CHEBI:18420"/>
        <label>2</label>
    </ligand>
</feature>
<keyword evidence="5 16" id="KW-0812">Transmembrane</keyword>
<proteinExistence type="inferred from homology"/>
<evidence type="ECO:0000256" key="14">
    <source>
        <dbReference type="PIRSR" id="PIRSR603373-1"/>
    </source>
</evidence>
<feature type="binding site" evidence="14">
    <location>
        <begin position="74"/>
        <end position="77"/>
    </location>
    <ligand>
        <name>GTP</name>
        <dbReference type="ChEBI" id="CHEBI:37565"/>
        <label>1</label>
    </ligand>
</feature>
<dbReference type="EMBL" id="MGDI01000005">
    <property type="protein sequence ID" value="OGL54898.1"/>
    <property type="molecule type" value="Genomic_DNA"/>
</dbReference>
<feature type="transmembrane region" description="Helical" evidence="16">
    <location>
        <begin position="370"/>
        <end position="389"/>
    </location>
</feature>
<dbReference type="InterPro" id="IPR011642">
    <property type="entry name" value="Gate_dom"/>
</dbReference>
<evidence type="ECO:0000256" key="2">
    <source>
        <dbReference type="ARBA" id="ARBA00022448"/>
    </source>
</evidence>
<feature type="binding site" evidence="14">
    <location>
        <begin position="21"/>
        <end position="28"/>
    </location>
    <ligand>
        <name>GTP</name>
        <dbReference type="ChEBI" id="CHEBI:37565"/>
        <label>1</label>
    </ligand>
</feature>
<keyword evidence="8 16" id="KW-0408">Iron</keyword>
<dbReference type="PANTHER" id="PTHR43185:SF1">
    <property type="entry name" value="FE(2+) TRANSPORTER FEOB"/>
    <property type="match status" value="1"/>
</dbReference>
<keyword evidence="10 14" id="KW-0342">GTP-binding</keyword>
<comment type="caution">
    <text evidence="18">The sequence shown here is derived from an EMBL/GenBank/DDBJ whole genome shotgun (WGS) entry which is preliminary data.</text>
</comment>
<dbReference type="Proteomes" id="UP000178082">
    <property type="component" value="Unassembled WGS sequence"/>
</dbReference>
<dbReference type="PROSITE" id="PS51711">
    <property type="entry name" value="G_FEOB"/>
    <property type="match status" value="1"/>
</dbReference>
<dbReference type="GO" id="GO:0005886">
    <property type="term" value="C:plasma membrane"/>
    <property type="evidence" value="ECO:0007669"/>
    <property type="project" value="UniProtKB-SubCell"/>
</dbReference>
<dbReference type="CDD" id="cd01879">
    <property type="entry name" value="FeoB"/>
    <property type="match status" value="1"/>
</dbReference>
<dbReference type="Pfam" id="PF02421">
    <property type="entry name" value="FeoB_N"/>
    <property type="match status" value="1"/>
</dbReference>
<keyword evidence="4 16" id="KW-0410">Iron transport</keyword>
<dbReference type="STRING" id="1817883.A3G31_02135"/>
<dbReference type="InterPro" id="IPR011640">
    <property type="entry name" value="Fe2_transport_prot_B_C"/>
</dbReference>
<comment type="subcellular location">
    <subcellularLocation>
        <location evidence="16">Cell inner membrane</location>
        <topology evidence="16">Multi-pass membrane protein</topology>
    </subcellularLocation>
    <subcellularLocation>
        <location evidence="1">Cell membrane</location>
        <topology evidence="1">Multi-pass membrane protein</topology>
    </subcellularLocation>
</comment>
<comment type="similarity">
    <text evidence="16">Belongs to the TRAFAC class TrmE-Era-EngA-EngB-Septin-like GTPase superfamily. FeoB GTPase (TC 9.A.8) family.</text>
</comment>
<feature type="transmembrane region" description="Helical" evidence="16">
    <location>
        <begin position="603"/>
        <end position="625"/>
    </location>
</feature>
<feature type="domain" description="FeoB-type G" evidence="17">
    <location>
        <begin position="14"/>
        <end position="183"/>
    </location>
</feature>
<dbReference type="SUPFAM" id="SSF52540">
    <property type="entry name" value="P-loop containing nucleoside triphosphate hydrolases"/>
    <property type="match status" value="1"/>
</dbReference>
<feature type="transmembrane region" description="Helical" evidence="16">
    <location>
        <begin position="473"/>
        <end position="493"/>
    </location>
</feature>